<keyword evidence="3" id="KW-1185">Reference proteome</keyword>
<gene>
    <name evidence="2" type="ORF">PCOR1329_LOCUS1828</name>
</gene>
<comment type="caution">
    <text evidence="2">The sequence shown here is derived from an EMBL/GenBank/DDBJ whole genome shotgun (WGS) entry which is preliminary data.</text>
</comment>
<organism evidence="2 3">
    <name type="scientific">Prorocentrum cordatum</name>
    <dbReference type="NCBI Taxonomy" id="2364126"/>
    <lineage>
        <taxon>Eukaryota</taxon>
        <taxon>Sar</taxon>
        <taxon>Alveolata</taxon>
        <taxon>Dinophyceae</taxon>
        <taxon>Prorocentrales</taxon>
        <taxon>Prorocentraceae</taxon>
        <taxon>Prorocentrum</taxon>
    </lineage>
</organism>
<feature type="region of interest" description="Disordered" evidence="1">
    <location>
        <begin position="407"/>
        <end position="480"/>
    </location>
</feature>
<sequence>PSWLQRPSSFAMAVEACPRSPHRSRPSAAARARGPHSHGGAAVVVWVAGRRQARERGGWACGGVGIWPAGRTGAAVLRVLPPDGRGHPLWAPALRPVPPDAEGADLPDVPQSDAEARAGRLCGPGPRGAPLGFAPLQRAYRLARRGTSAEACQARSAIANAFAARLREGGLGSLAAALPAAPLDEPVVQSALDDLVAGLEQRVSSFASLLRLAAQAPSMKRAAPCLCHSLSRVIMSAVQRLVPALTPEQLQANAGDLARLRFELGVDGEVLSFHLQEALLTCLAEEFSTRVARRFICATAALVKHGLLVETVESYVAQVFAARAACFITSATMRDLDVFEEEILPRMPMTPLWDDARDTLNRSVSRQVDLCVRVREFSSSVCKQPSKAEQVRLVHIRQLVRGMQQLDRDALGPGPGCAASPAVGLPPTTPQRQRSWHRQALPRSGSCQSTPDRSRPASRAGGDWSRPASRAGDWSRPASRAGLAKAGADWSRQASRAGLAGAAGAERSRPALHAGLASAGAADWGFAVAEAADWGRPASREKTASMRGRSAADPGALPEAVLVGGGWACRPTLPQQRRRQRSRPASRA</sequence>
<feature type="non-terminal residue" evidence="2">
    <location>
        <position position="1"/>
    </location>
</feature>
<feature type="compositionally biased region" description="Basic residues" evidence="1">
    <location>
        <begin position="576"/>
        <end position="588"/>
    </location>
</feature>
<evidence type="ECO:0000256" key="1">
    <source>
        <dbReference type="SAM" id="MobiDB-lite"/>
    </source>
</evidence>
<feature type="region of interest" description="Disordered" evidence="1">
    <location>
        <begin position="16"/>
        <end position="36"/>
    </location>
</feature>
<dbReference type="Proteomes" id="UP001189429">
    <property type="component" value="Unassembled WGS sequence"/>
</dbReference>
<evidence type="ECO:0000313" key="3">
    <source>
        <dbReference type="Proteomes" id="UP001189429"/>
    </source>
</evidence>
<feature type="region of interest" description="Disordered" evidence="1">
    <location>
        <begin position="535"/>
        <end position="588"/>
    </location>
</feature>
<accession>A0ABN9PCI4</accession>
<feature type="compositionally biased region" description="Low complexity" evidence="1">
    <location>
        <begin position="26"/>
        <end position="36"/>
    </location>
</feature>
<proteinExistence type="predicted"/>
<protein>
    <submittedName>
        <fullName evidence="2">Uncharacterized protein</fullName>
    </submittedName>
</protein>
<reference evidence="2" key="1">
    <citation type="submission" date="2023-10" db="EMBL/GenBank/DDBJ databases">
        <authorList>
            <person name="Chen Y."/>
            <person name="Shah S."/>
            <person name="Dougan E. K."/>
            <person name="Thang M."/>
            <person name="Chan C."/>
        </authorList>
    </citation>
    <scope>NUCLEOTIDE SEQUENCE [LARGE SCALE GENOMIC DNA]</scope>
</reference>
<dbReference type="EMBL" id="CAUYUJ010000447">
    <property type="protein sequence ID" value="CAK0790574.1"/>
    <property type="molecule type" value="Genomic_DNA"/>
</dbReference>
<evidence type="ECO:0000313" key="2">
    <source>
        <dbReference type="EMBL" id="CAK0790574.1"/>
    </source>
</evidence>
<name>A0ABN9PCI4_9DINO</name>